<dbReference type="PANTHER" id="PTHR37610">
    <property type="entry name" value="CCHC-TYPE DOMAIN-CONTAINING PROTEIN"/>
    <property type="match status" value="1"/>
</dbReference>
<evidence type="ECO:0000259" key="1">
    <source>
        <dbReference type="Pfam" id="PF03732"/>
    </source>
</evidence>
<protein>
    <submittedName>
        <fullName evidence="4">Uncharacterized protein LOC110012911</fullName>
    </submittedName>
</protein>
<evidence type="ECO:0000313" key="3">
    <source>
        <dbReference type="Proteomes" id="UP000504604"/>
    </source>
</evidence>
<dbReference type="Pfam" id="PF03732">
    <property type="entry name" value="Retrotrans_gag"/>
    <property type="match status" value="1"/>
</dbReference>
<accession>A0A8M8VC21</accession>
<proteinExistence type="predicted"/>
<evidence type="ECO:0000313" key="4">
    <source>
        <dbReference type="RefSeq" id="XP_020553706.1"/>
    </source>
</evidence>
<dbReference type="Proteomes" id="UP000504604">
    <property type="component" value="Linkage group LG11"/>
</dbReference>
<dbReference type="InterPro" id="IPR005162">
    <property type="entry name" value="Retrotrans_gag_dom"/>
</dbReference>
<dbReference type="KEGG" id="sind:110012911"/>
<dbReference type="RefSeq" id="XP_020553706.1">
    <property type="nucleotide sequence ID" value="XM_020698047.1"/>
</dbReference>
<dbReference type="PANTHER" id="PTHR37610:SF40">
    <property type="entry name" value="OS01G0909600 PROTEIN"/>
    <property type="match status" value="1"/>
</dbReference>
<dbReference type="Pfam" id="PF14244">
    <property type="entry name" value="Retrotran_gag_3"/>
    <property type="match status" value="1"/>
</dbReference>
<dbReference type="OrthoDB" id="5544992at2759"/>
<evidence type="ECO:0000259" key="2">
    <source>
        <dbReference type="Pfam" id="PF14244"/>
    </source>
</evidence>
<organism evidence="3 4">
    <name type="scientific">Sesamum indicum</name>
    <name type="common">Oriental sesame</name>
    <name type="synonym">Sesamum orientale</name>
    <dbReference type="NCBI Taxonomy" id="4182"/>
    <lineage>
        <taxon>Eukaryota</taxon>
        <taxon>Viridiplantae</taxon>
        <taxon>Streptophyta</taxon>
        <taxon>Embryophyta</taxon>
        <taxon>Tracheophyta</taxon>
        <taxon>Spermatophyta</taxon>
        <taxon>Magnoliopsida</taxon>
        <taxon>eudicotyledons</taxon>
        <taxon>Gunneridae</taxon>
        <taxon>Pentapetalae</taxon>
        <taxon>asterids</taxon>
        <taxon>lamiids</taxon>
        <taxon>Lamiales</taxon>
        <taxon>Pedaliaceae</taxon>
        <taxon>Sesamum</taxon>
    </lineage>
</organism>
<gene>
    <name evidence="4" type="primary">LOC110012911</name>
</gene>
<keyword evidence="3" id="KW-1185">Reference proteome</keyword>
<reference evidence="4" key="1">
    <citation type="submission" date="2025-08" db="UniProtKB">
        <authorList>
            <consortium name="RefSeq"/>
        </authorList>
    </citation>
    <scope>IDENTIFICATION</scope>
</reference>
<dbReference type="GeneID" id="110012911"/>
<sequence length="208" mass="23765">MVMVSAQLTGNNYFAWNRAMRRPLTAKMELNFIDGTVSRPPTNTDEFRRWNRIDSMVTTWILNCISKELAESFMYMASSCELWLELEAQFGESNSPMIYQLQREIGQVTQGNMSITEYYTKLKRLWDELLCLAPAPKCVWAGCTCDVNKAMAEVTASNQLIQFLVGLNSVYEQARSQILLLDPVPSVTKAFSMLIRIEKQMQVSISSM</sequence>
<dbReference type="InterPro" id="IPR029472">
    <property type="entry name" value="Copia-like_N"/>
</dbReference>
<dbReference type="AlphaFoldDB" id="A0A8M8VC21"/>
<feature type="domain" description="Retrotransposon gag" evidence="1">
    <location>
        <begin position="80"/>
        <end position="129"/>
    </location>
</feature>
<name>A0A8M8VC21_SESIN</name>
<feature type="domain" description="Retrotransposon Copia-like N-terminal" evidence="2">
    <location>
        <begin position="1"/>
        <end position="41"/>
    </location>
</feature>